<organism evidence="1 2">
    <name type="scientific">Neolewinella antarctica</name>
    <dbReference type="NCBI Taxonomy" id="442734"/>
    <lineage>
        <taxon>Bacteria</taxon>
        <taxon>Pseudomonadati</taxon>
        <taxon>Bacteroidota</taxon>
        <taxon>Saprospiria</taxon>
        <taxon>Saprospirales</taxon>
        <taxon>Lewinellaceae</taxon>
        <taxon>Neolewinella</taxon>
    </lineage>
</organism>
<accession>A0ABX0XHN6</accession>
<keyword evidence="2" id="KW-1185">Reference proteome</keyword>
<reference evidence="1 2" key="1">
    <citation type="submission" date="2020-03" db="EMBL/GenBank/DDBJ databases">
        <title>Genomic Encyclopedia of Type Strains, Phase IV (KMG-IV): sequencing the most valuable type-strain genomes for metagenomic binning, comparative biology and taxonomic classification.</title>
        <authorList>
            <person name="Goeker M."/>
        </authorList>
    </citation>
    <scope>NUCLEOTIDE SEQUENCE [LARGE SCALE GENOMIC DNA]</scope>
    <source>
        <strain evidence="1 2">DSM 105096</strain>
    </source>
</reference>
<comment type="caution">
    <text evidence="1">The sequence shown here is derived from an EMBL/GenBank/DDBJ whole genome shotgun (WGS) entry which is preliminary data.</text>
</comment>
<sequence>MTGCDLSNPDGAALLRELENLGGNVRQTEEDRPQAAVTIVTEQKFLDELG</sequence>
<gene>
    <name evidence="1" type="ORF">GGR27_003922</name>
</gene>
<name>A0ABX0XHN6_9BACT</name>
<dbReference type="RefSeq" id="WP_168040383.1">
    <property type="nucleotide sequence ID" value="NZ_JAATJH010000011.1"/>
</dbReference>
<dbReference type="EMBL" id="JAATJH010000011">
    <property type="protein sequence ID" value="NJC28399.1"/>
    <property type="molecule type" value="Genomic_DNA"/>
</dbReference>
<evidence type="ECO:0000313" key="2">
    <source>
        <dbReference type="Proteomes" id="UP000770785"/>
    </source>
</evidence>
<evidence type="ECO:0000313" key="1">
    <source>
        <dbReference type="EMBL" id="NJC28399.1"/>
    </source>
</evidence>
<evidence type="ECO:0008006" key="3">
    <source>
        <dbReference type="Google" id="ProtNLM"/>
    </source>
</evidence>
<protein>
    <recommendedName>
        <fullName evidence="3">BRCT domain-containing protein</fullName>
    </recommendedName>
</protein>
<dbReference type="Proteomes" id="UP000770785">
    <property type="component" value="Unassembled WGS sequence"/>
</dbReference>
<proteinExistence type="predicted"/>